<evidence type="ECO:0000256" key="5">
    <source>
        <dbReference type="ARBA" id="ARBA00022763"/>
    </source>
</evidence>
<dbReference type="RefSeq" id="WP_038919102.1">
    <property type="nucleotide sequence ID" value="NZ_BMJF01000001.1"/>
</dbReference>
<dbReference type="InterPro" id="IPR008332">
    <property type="entry name" value="MethylG_MeTrfase_N"/>
</dbReference>
<dbReference type="AlphaFoldDB" id="A0A2K8QMC9"/>
<dbReference type="InterPro" id="IPR014048">
    <property type="entry name" value="MethylDNA_cys_MeTrfase_DNA-bd"/>
</dbReference>
<keyword evidence="3 8" id="KW-0489">Methyltransferase</keyword>
<dbReference type="FunFam" id="1.10.10.10:FF:000337">
    <property type="entry name" value="Methylated-DNA--protein-cysteine methyltransferase"/>
    <property type="match status" value="1"/>
</dbReference>
<dbReference type="PANTHER" id="PTHR10815:SF5">
    <property type="entry name" value="METHYLATED-DNA--PROTEIN-CYSTEINE METHYLTRANSFERASE"/>
    <property type="match status" value="1"/>
</dbReference>
<dbReference type="EMBL" id="CP025003">
    <property type="protein sequence ID" value="ATZ94542.1"/>
    <property type="molecule type" value="Genomic_DNA"/>
</dbReference>
<dbReference type="SUPFAM" id="SSF46767">
    <property type="entry name" value="Methylated DNA-protein cysteine methyltransferase, C-terminal domain"/>
    <property type="match status" value="1"/>
</dbReference>
<dbReference type="CDD" id="cd06445">
    <property type="entry name" value="ATase"/>
    <property type="match status" value="1"/>
</dbReference>
<dbReference type="GO" id="GO:0006307">
    <property type="term" value="P:DNA alkylation repair"/>
    <property type="evidence" value="ECO:0007669"/>
    <property type="project" value="UniProtKB-UniRule"/>
</dbReference>
<comment type="miscellaneous">
    <text evidence="8">This enzyme catalyzes only one turnover and therefore is not strictly catalytic. According to one definition, an enzyme is a biocatalyst that acts repeatedly and over many reaction cycles.</text>
</comment>
<keyword evidence="2 8" id="KW-0963">Cytoplasm</keyword>
<reference evidence="10" key="1">
    <citation type="journal article" date="2018" name="Genome Announc.">
        <title>Complete genome sequence of a Dickeya fangzhongdai type strain causing bleeding canker of pear tree trunks.</title>
        <authorList>
            <person name="Zhao Y."/>
            <person name="Tian Y."/>
            <person name="Li X."/>
            <person name="Hu B."/>
        </authorList>
    </citation>
    <scope>NUCLEOTIDE SEQUENCE [LARGE SCALE GENOMIC DNA]</scope>
    <source>
        <strain evidence="10">DSM 101947</strain>
    </source>
</reference>
<accession>A0A2K8QMC9</accession>
<evidence type="ECO:0000313" key="9">
    <source>
        <dbReference type="EMBL" id="ATZ94542.1"/>
    </source>
</evidence>
<dbReference type="NCBIfam" id="NF007626">
    <property type="entry name" value="PRK10286.1"/>
    <property type="match status" value="1"/>
</dbReference>
<dbReference type="KEGG" id="dfn:CVE23_11470"/>
<proteinExistence type="inferred from homology"/>
<comment type="subcellular location">
    <subcellularLocation>
        <location evidence="8">Cytoplasm</location>
    </subcellularLocation>
</comment>
<sequence length="179" mass="19781">MQTFLFDTLSTPIGELLLIADENYHLRAVEWREYEEKLYQSLNKRYRHDPFVLKACNNPGGLTDTLRAYFAGDLHSIETLPVAAAGTDFQRQVWQALRTISCGSTTTYGELAARLGQPGAARAVGLANGANPISIVVPCHRVIGAQGALTGYAGGIHRKQWLLTHEGYLPQQNLFNTDH</sequence>
<protein>
    <recommendedName>
        <fullName evidence="8">Methylated-DNA--protein-cysteine methyltransferase</fullName>
        <ecNumber evidence="8">2.1.1.63</ecNumber>
    </recommendedName>
    <alternativeName>
        <fullName evidence="8">6-O-methylguanine-DNA methyltransferase</fullName>
        <shortName evidence="8">MGMT</shortName>
    </alternativeName>
    <alternativeName>
        <fullName evidence="8">O-6-methylguanine-DNA-alkyltransferase</fullName>
    </alternativeName>
</protein>
<dbReference type="InterPro" id="IPR036631">
    <property type="entry name" value="MGMT_N_sf"/>
</dbReference>
<dbReference type="EC" id="2.1.1.63" evidence="8"/>
<dbReference type="Gene3D" id="1.10.10.10">
    <property type="entry name" value="Winged helix-like DNA-binding domain superfamily/Winged helix DNA-binding domain"/>
    <property type="match status" value="1"/>
</dbReference>
<dbReference type="GO" id="GO:0005737">
    <property type="term" value="C:cytoplasm"/>
    <property type="evidence" value="ECO:0007669"/>
    <property type="project" value="UniProtKB-SubCell"/>
</dbReference>
<dbReference type="SUPFAM" id="SSF53155">
    <property type="entry name" value="Methylated DNA-protein cysteine methyltransferase domain"/>
    <property type="match status" value="1"/>
</dbReference>
<gene>
    <name evidence="9" type="ORF">CVE23_11470</name>
</gene>
<dbReference type="GO" id="GO:0003908">
    <property type="term" value="F:methylated-DNA-[protein]-cysteine S-methyltransferase activity"/>
    <property type="evidence" value="ECO:0007669"/>
    <property type="project" value="UniProtKB-UniRule"/>
</dbReference>
<dbReference type="InterPro" id="IPR001497">
    <property type="entry name" value="MethylDNA_cys_MeTrfase_AS"/>
</dbReference>
<dbReference type="PROSITE" id="PS00374">
    <property type="entry name" value="MGMT"/>
    <property type="match status" value="1"/>
</dbReference>
<name>A0A2K8QMC9_9GAMM</name>
<keyword evidence="6 8" id="KW-0234">DNA repair</keyword>
<dbReference type="GO" id="GO:0032259">
    <property type="term" value="P:methylation"/>
    <property type="evidence" value="ECO:0007669"/>
    <property type="project" value="UniProtKB-KW"/>
</dbReference>
<dbReference type="InterPro" id="IPR036388">
    <property type="entry name" value="WH-like_DNA-bd_sf"/>
</dbReference>
<dbReference type="NCBIfam" id="TIGR00589">
    <property type="entry name" value="ogt"/>
    <property type="match status" value="1"/>
</dbReference>
<dbReference type="InterPro" id="IPR036217">
    <property type="entry name" value="MethylDNA_cys_MeTrfase_DNAb"/>
</dbReference>
<keyword evidence="10" id="KW-1185">Reference proteome</keyword>
<evidence type="ECO:0000256" key="2">
    <source>
        <dbReference type="ARBA" id="ARBA00022490"/>
    </source>
</evidence>
<dbReference type="GeneID" id="66564951"/>
<comment type="similarity">
    <text evidence="8">Belongs to the MGMT family.</text>
</comment>
<evidence type="ECO:0000256" key="4">
    <source>
        <dbReference type="ARBA" id="ARBA00022679"/>
    </source>
</evidence>
<comment type="catalytic activity">
    <reaction evidence="7 8">
        <text>a 6-O-methyl-2'-deoxyguanosine in DNA + L-cysteinyl-[protein] = S-methyl-L-cysteinyl-[protein] + a 2'-deoxyguanosine in DNA</text>
        <dbReference type="Rhea" id="RHEA:24000"/>
        <dbReference type="Rhea" id="RHEA-COMP:10131"/>
        <dbReference type="Rhea" id="RHEA-COMP:10132"/>
        <dbReference type="Rhea" id="RHEA-COMP:11367"/>
        <dbReference type="Rhea" id="RHEA-COMP:11368"/>
        <dbReference type="ChEBI" id="CHEBI:29950"/>
        <dbReference type="ChEBI" id="CHEBI:82612"/>
        <dbReference type="ChEBI" id="CHEBI:85445"/>
        <dbReference type="ChEBI" id="CHEBI:85448"/>
        <dbReference type="EC" id="2.1.1.63"/>
    </reaction>
</comment>
<dbReference type="PANTHER" id="PTHR10815">
    <property type="entry name" value="METHYLATED-DNA--PROTEIN-CYSTEINE METHYLTRANSFERASE"/>
    <property type="match status" value="1"/>
</dbReference>
<dbReference type="InterPro" id="IPR023546">
    <property type="entry name" value="MGMT"/>
</dbReference>
<evidence type="ECO:0000256" key="6">
    <source>
        <dbReference type="ARBA" id="ARBA00023204"/>
    </source>
</evidence>
<organism evidence="9 10">
    <name type="scientific">Dickeya fangzhongdai</name>
    <dbReference type="NCBI Taxonomy" id="1778540"/>
    <lineage>
        <taxon>Bacteria</taxon>
        <taxon>Pseudomonadati</taxon>
        <taxon>Pseudomonadota</taxon>
        <taxon>Gammaproteobacteria</taxon>
        <taxon>Enterobacterales</taxon>
        <taxon>Pectobacteriaceae</taxon>
        <taxon>Dickeya</taxon>
    </lineage>
</organism>
<evidence type="ECO:0000256" key="1">
    <source>
        <dbReference type="ARBA" id="ARBA00001286"/>
    </source>
</evidence>
<dbReference type="OrthoDB" id="9802228at2"/>
<dbReference type="Proteomes" id="UP000231901">
    <property type="component" value="Chromosome"/>
</dbReference>
<comment type="catalytic activity">
    <reaction evidence="1 8">
        <text>a 4-O-methyl-thymidine in DNA + L-cysteinyl-[protein] = a thymidine in DNA + S-methyl-L-cysteinyl-[protein]</text>
        <dbReference type="Rhea" id="RHEA:53428"/>
        <dbReference type="Rhea" id="RHEA-COMP:10131"/>
        <dbReference type="Rhea" id="RHEA-COMP:10132"/>
        <dbReference type="Rhea" id="RHEA-COMP:13555"/>
        <dbReference type="Rhea" id="RHEA-COMP:13556"/>
        <dbReference type="ChEBI" id="CHEBI:29950"/>
        <dbReference type="ChEBI" id="CHEBI:82612"/>
        <dbReference type="ChEBI" id="CHEBI:137386"/>
        <dbReference type="ChEBI" id="CHEBI:137387"/>
        <dbReference type="EC" id="2.1.1.63"/>
    </reaction>
</comment>
<dbReference type="Pfam" id="PF01035">
    <property type="entry name" value="DNA_binding_1"/>
    <property type="match status" value="1"/>
</dbReference>
<feature type="active site" description="Nucleophile; methyl group acceptor" evidence="8">
    <location>
        <position position="139"/>
    </location>
</feature>
<evidence type="ECO:0000313" key="10">
    <source>
        <dbReference type="Proteomes" id="UP000231901"/>
    </source>
</evidence>
<dbReference type="Pfam" id="PF02870">
    <property type="entry name" value="Methyltransf_1N"/>
    <property type="match status" value="1"/>
</dbReference>
<evidence type="ECO:0000256" key="8">
    <source>
        <dbReference type="HAMAP-Rule" id="MF_00772"/>
    </source>
</evidence>
<keyword evidence="5 8" id="KW-0227">DNA damage</keyword>
<evidence type="ECO:0000256" key="7">
    <source>
        <dbReference type="ARBA" id="ARBA00049348"/>
    </source>
</evidence>
<dbReference type="HAMAP" id="MF_00772">
    <property type="entry name" value="OGT"/>
    <property type="match status" value="1"/>
</dbReference>
<keyword evidence="4 8" id="KW-0808">Transferase</keyword>
<comment type="function">
    <text evidence="8">Involved in the cellular defense against the biological effects of O6-methylguanine (O6-MeG) and O4-methylthymine (O4-MeT) in DNA. Repairs the methylated nucleobase in DNA by stoichiometrically transferring the methyl group to a cysteine residue in the enzyme. This is a suicide reaction: the enzyme is irreversibly inactivated.</text>
</comment>
<evidence type="ECO:0000256" key="3">
    <source>
        <dbReference type="ARBA" id="ARBA00022603"/>
    </source>
</evidence>